<comment type="subcellular location">
    <subcellularLocation>
        <location evidence="2">Cell membrane</location>
        <location evidence="2">Sarcolemma</location>
        <topology evidence="2">Single-pass type II membrane protein</topology>
    </subcellularLocation>
    <subcellularLocation>
        <location evidence="1">Cytoplasm</location>
        <location evidence="1">Cytoskeleton</location>
    </subcellularLocation>
</comment>
<evidence type="ECO:0000256" key="13">
    <source>
        <dbReference type="SAM" id="Phobius"/>
    </source>
</evidence>
<evidence type="ECO:0000256" key="4">
    <source>
        <dbReference type="ARBA" id="ARBA00022475"/>
    </source>
</evidence>
<dbReference type="PANTHER" id="PTHR12939">
    <property type="entry name" value="SARCOGLYCAN"/>
    <property type="match status" value="1"/>
</dbReference>
<evidence type="ECO:0000256" key="2">
    <source>
        <dbReference type="ARBA" id="ARBA00004274"/>
    </source>
</evidence>
<keyword evidence="11" id="KW-0325">Glycoprotein</keyword>
<dbReference type="EMBL" id="DS469699">
    <property type="protein sequence ID" value="EDO35421.1"/>
    <property type="molecule type" value="Genomic_DNA"/>
</dbReference>
<keyword evidence="5" id="KW-0963">Cytoplasm</keyword>
<dbReference type="AlphaFoldDB" id="A7SLK0"/>
<dbReference type="OMA" id="CLYCFIC"/>
<name>A7SLK0_NEMVE</name>
<evidence type="ECO:0000256" key="11">
    <source>
        <dbReference type="ARBA" id="ARBA00023180"/>
    </source>
</evidence>
<sequence>MARDKYEVSEIDWANQDPATVIYKVGIYGWRKRCIYFLILLIMVLAVINLSLTIWIMRVMDFNWEGMGNLRITDIGVKLYGHAEFVESLYAKELRARMDEPLLVQSTRNLTVNARDRDGNITAQLFLGDDQIVAKNKRLWIVTDENRQILYADKDKIIFNASRLEFSSPYGAEFTGSVQTKAVRSPPKEHLTLESLTRQLHLNAPEGIQVKTVAGGISLQSLTDVNIRSKKGKITLDAQSIMLKNIPLSKPASGVSSDACEVCVSQDGSIFYAADGSGCKGTCNL</sequence>
<evidence type="ECO:0000313" key="14">
    <source>
        <dbReference type="EMBL" id="EDO35421.1"/>
    </source>
</evidence>
<dbReference type="HOGENOM" id="CLU_043450_0_0_1"/>
<keyword evidence="6 13" id="KW-0812">Transmembrane</keyword>
<evidence type="ECO:0000256" key="8">
    <source>
        <dbReference type="ARBA" id="ARBA00022989"/>
    </source>
</evidence>
<protein>
    <recommendedName>
        <fullName evidence="16">Gamma-sarcoglycan</fullName>
    </recommendedName>
</protein>
<keyword evidence="9 13" id="KW-0472">Membrane</keyword>
<keyword evidence="10" id="KW-1015">Disulfide bond</keyword>
<dbReference type="STRING" id="45351.A7SLK0"/>
<evidence type="ECO:0000256" key="12">
    <source>
        <dbReference type="ARBA" id="ARBA00023212"/>
    </source>
</evidence>
<evidence type="ECO:0000313" key="15">
    <source>
        <dbReference type="Proteomes" id="UP000001593"/>
    </source>
</evidence>
<evidence type="ECO:0000256" key="9">
    <source>
        <dbReference type="ARBA" id="ARBA00023136"/>
    </source>
</evidence>
<organism evidence="14 15">
    <name type="scientific">Nematostella vectensis</name>
    <name type="common">Starlet sea anemone</name>
    <dbReference type="NCBI Taxonomy" id="45351"/>
    <lineage>
        <taxon>Eukaryota</taxon>
        <taxon>Metazoa</taxon>
        <taxon>Cnidaria</taxon>
        <taxon>Anthozoa</taxon>
        <taxon>Hexacorallia</taxon>
        <taxon>Actiniaria</taxon>
        <taxon>Edwardsiidae</taxon>
        <taxon>Nematostella</taxon>
    </lineage>
</organism>
<evidence type="ECO:0000256" key="7">
    <source>
        <dbReference type="ARBA" id="ARBA00022968"/>
    </source>
</evidence>
<dbReference type="InParanoid" id="A7SLK0"/>
<dbReference type="GO" id="GO:0016012">
    <property type="term" value="C:sarcoglycan complex"/>
    <property type="evidence" value="ECO:0007669"/>
    <property type="project" value="InterPro"/>
</dbReference>
<dbReference type="Pfam" id="PF04790">
    <property type="entry name" value="Sarcoglycan_1"/>
    <property type="match status" value="1"/>
</dbReference>
<reference evidence="14 15" key="1">
    <citation type="journal article" date="2007" name="Science">
        <title>Sea anemone genome reveals ancestral eumetazoan gene repertoire and genomic organization.</title>
        <authorList>
            <person name="Putnam N.H."/>
            <person name="Srivastava M."/>
            <person name="Hellsten U."/>
            <person name="Dirks B."/>
            <person name="Chapman J."/>
            <person name="Salamov A."/>
            <person name="Terry A."/>
            <person name="Shapiro H."/>
            <person name="Lindquist E."/>
            <person name="Kapitonov V.V."/>
            <person name="Jurka J."/>
            <person name="Genikhovich G."/>
            <person name="Grigoriev I.V."/>
            <person name="Lucas S.M."/>
            <person name="Steele R.E."/>
            <person name="Finnerty J.R."/>
            <person name="Technau U."/>
            <person name="Martindale M.Q."/>
            <person name="Rokhsar D.S."/>
        </authorList>
    </citation>
    <scope>NUCLEOTIDE SEQUENCE [LARGE SCALE GENOMIC DNA]</scope>
    <source>
        <strain evidence="15">CH2 X CH6</strain>
    </source>
</reference>
<dbReference type="eggNOG" id="KOG3950">
    <property type="taxonomic scope" value="Eukaryota"/>
</dbReference>
<gene>
    <name evidence="14" type="ORF">NEMVEDRAFT_v1g246044</name>
</gene>
<dbReference type="KEGG" id="nve:5506837"/>
<keyword evidence="4" id="KW-1003">Cell membrane</keyword>
<keyword evidence="12" id="KW-0206">Cytoskeleton</keyword>
<dbReference type="InterPro" id="IPR039972">
    <property type="entry name" value="Sarcoglycan_gamma/delta/zeta"/>
</dbReference>
<dbReference type="Proteomes" id="UP000001593">
    <property type="component" value="Unassembled WGS sequence"/>
</dbReference>
<evidence type="ECO:0000256" key="5">
    <source>
        <dbReference type="ARBA" id="ARBA00022490"/>
    </source>
</evidence>
<evidence type="ECO:0000256" key="3">
    <source>
        <dbReference type="ARBA" id="ARBA00007574"/>
    </source>
</evidence>
<dbReference type="GO" id="GO:0005856">
    <property type="term" value="C:cytoskeleton"/>
    <property type="evidence" value="ECO:0007669"/>
    <property type="project" value="UniProtKB-SubCell"/>
</dbReference>
<feature type="transmembrane region" description="Helical" evidence="13">
    <location>
        <begin position="34"/>
        <end position="57"/>
    </location>
</feature>
<comment type="similarity">
    <text evidence="3">Belongs to the sarcoglycan beta/delta/gamma/zeta family.</text>
</comment>
<keyword evidence="8 13" id="KW-1133">Transmembrane helix</keyword>
<dbReference type="GO" id="GO:0042383">
    <property type="term" value="C:sarcolemma"/>
    <property type="evidence" value="ECO:0007669"/>
    <property type="project" value="UniProtKB-SubCell"/>
</dbReference>
<dbReference type="PhylomeDB" id="A7SLK0"/>
<dbReference type="OrthoDB" id="5973998at2759"/>
<evidence type="ECO:0000256" key="6">
    <source>
        <dbReference type="ARBA" id="ARBA00022692"/>
    </source>
</evidence>
<proteinExistence type="inferred from homology"/>
<accession>A7SLK0</accession>
<dbReference type="InterPro" id="IPR006875">
    <property type="entry name" value="Sarcoglycan"/>
</dbReference>
<keyword evidence="15" id="KW-1185">Reference proteome</keyword>
<dbReference type="PANTHER" id="PTHR12939:SF10">
    <property type="entry name" value="EG:4F1.1 PROTEIN"/>
    <property type="match status" value="1"/>
</dbReference>
<keyword evidence="7" id="KW-0735">Signal-anchor</keyword>
<evidence type="ECO:0000256" key="1">
    <source>
        <dbReference type="ARBA" id="ARBA00004245"/>
    </source>
</evidence>
<evidence type="ECO:0000256" key="10">
    <source>
        <dbReference type="ARBA" id="ARBA00023157"/>
    </source>
</evidence>
<evidence type="ECO:0008006" key="16">
    <source>
        <dbReference type="Google" id="ProtNLM"/>
    </source>
</evidence>